<evidence type="ECO:0000313" key="6">
    <source>
        <dbReference type="Proteomes" id="UP001152607"/>
    </source>
</evidence>
<keyword evidence="4" id="KW-0175">Coiled coil</keyword>
<evidence type="ECO:0000256" key="1">
    <source>
        <dbReference type="ARBA" id="ARBA00004123"/>
    </source>
</evidence>
<dbReference type="OrthoDB" id="20582at2759"/>
<sequence>MGAAQENALMKIAASDNTLDHLPADFDPTELVVADLMDTEHCRRLYDAIQALKMSASDLVEYQLANPKIPHPTTREEIESERKIEHEIQKKDRAIKSQLSAVKTYYRQSVMKVREEKAKTADDKAVNDTLILGLSNLKYEEQSLRSEIAAAENYDHKYTKLPLIPVNEFLDQFPDHRSTSEHDLMIARIEHEHQDRVKLEERRQEKLKQKQKLIAEVKKSKENLTNLDSMYDKIEEAMAPIRKVLANDE</sequence>
<gene>
    <name evidence="5" type="ORF">PDIGIT_LOCUS14854</name>
</gene>
<evidence type="ECO:0000256" key="4">
    <source>
        <dbReference type="SAM" id="Coils"/>
    </source>
</evidence>
<dbReference type="GO" id="GO:0000445">
    <property type="term" value="C:THO complex part of transcription export complex"/>
    <property type="evidence" value="ECO:0007669"/>
    <property type="project" value="TreeGrafter"/>
</dbReference>
<keyword evidence="6" id="KW-1185">Reference proteome</keyword>
<protein>
    <submittedName>
        <fullName evidence="5">Uncharacterized protein</fullName>
    </submittedName>
</protein>
<dbReference type="Proteomes" id="UP001152607">
    <property type="component" value="Unassembled WGS sequence"/>
</dbReference>
<evidence type="ECO:0000313" key="5">
    <source>
        <dbReference type="EMBL" id="CAI6341654.1"/>
    </source>
</evidence>
<proteinExistence type="inferred from homology"/>
<dbReference type="PANTHER" id="PTHR13375">
    <property type="entry name" value="FMS INTERACTING PROTEIN"/>
    <property type="match status" value="1"/>
</dbReference>
<dbReference type="InterPro" id="IPR019163">
    <property type="entry name" value="THO_Thoc5"/>
</dbReference>
<dbReference type="GO" id="GO:0006406">
    <property type="term" value="P:mRNA export from nucleus"/>
    <property type="evidence" value="ECO:0007669"/>
    <property type="project" value="TreeGrafter"/>
</dbReference>
<dbReference type="Pfam" id="PF09766">
    <property type="entry name" value="FmiP_Thoc5"/>
    <property type="match status" value="1"/>
</dbReference>
<keyword evidence="3" id="KW-0539">Nucleus</keyword>
<evidence type="ECO:0000256" key="2">
    <source>
        <dbReference type="ARBA" id="ARBA00008044"/>
    </source>
</evidence>
<accession>A0A9W4UUE8</accession>
<dbReference type="PANTHER" id="PTHR13375:SF3">
    <property type="entry name" value="THO COMPLEX SUBUNIT 5 HOMOLOG"/>
    <property type="match status" value="1"/>
</dbReference>
<reference evidence="5" key="1">
    <citation type="submission" date="2023-01" db="EMBL/GenBank/DDBJ databases">
        <authorList>
            <person name="Van Ghelder C."/>
            <person name="Rancurel C."/>
        </authorList>
    </citation>
    <scope>NUCLEOTIDE SEQUENCE</scope>
    <source>
        <strain evidence="5">CNCM I-4278</strain>
    </source>
</reference>
<dbReference type="EMBL" id="CAOQHR010000012">
    <property type="protein sequence ID" value="CAI6341654.1"/>
    <property type="molecule type" value="Genomic_DNA"/>
</dbReference>
<evidence type="ECO:0000256" key="3">
    <source>
        <dbReference type="ARBA" id="ARBA00023242"/>
    </source>
</evidence>
<comment type="similarity">
    <text evidence="2">Belongs to the THOC5 family.</text>
</comment>
<comment type="caution">
    <text evidence="5">The sequence shown here is derived from an EMBL/GenBank/DDBJ whole genome shotgun (WGS) entry which is preliminary data.</text>
</comment>
<feature type="coiled-coil region" evidence="4">
    <location>
        <begin position="190"/>
        <end position="237"/>
    </location>
</feature>
<dbReference type="AlphaFoldDB" id="A0A9W4UUE8"/>
<organism evidence="5 6">
    <name type="scientific">Periconia digitata</name>
    <dbReference type="NCBI Taxonomy" id="1303443"/>
    <lineage>
        <taxon>Eukaryota</taxon>
        <taxon>Fungi</taxon>
        <taxon>Dikarya</taxon>
        <taxon>Ascomycota</taxon>
        <taxon>Pezizomycotina</taxon>
        <taxon>Dothideomycetes</taxon>
        <taxon>Pleosporomycetidae</taxon>
        <taxon>Pleosporales</taxon>
        <taxon>Massarineae</taxon>
        <taxon>Periconiaceae</taxon>
        <taxon>Periconia</taxon>
    </lineage>
</organism>
<name>A0A9W4UUE8_9PLEO</name>
<comment type="subcellular location">
    <subcellularLocation>
        <location evidence="1">Nucleus</location>
    </subcellularLocation>
</comment>
<dbReference type="GO" id="GO:0003729">
    <property type="term" value="F:mRNA binding"/>
    <property type="evidence" value="ECO:0007669"/>
    <property type="project" value="TreeGrafter"/>
</dbReference>